<dbReference type="STRING" id="195913.SAMN04488004_12226"/>
<dbReference type="Proteomes" id="UP000199550">
    <property type="component" value="Unassembled WGS sequence"/>
</dbReference>
<protein>
    <recommendedName>
        <fullName evidence="3">YHYH protein</fullName>
    </recommendedName>
</protein>
<reference evidence="2" key="1">
    <citation type="submission" date="2016-10" db="EMBL/GenBank/DDBJ databases">
        <authorList>
            <person name="Varghese N."/>
            <person name="Submissions S."/>
        </authorList>
    </citation>
    <scope>NUCLEOTIDE SEQUENCE [LARGE SCALE GENOMIC DNA]</scope>
    <source>
        <strain evidence="2">DSM 16199</strain>
    </source>
</reference>
<gene>
    <name evidence="1" type="ORF">SAMN04488004_12226</name>
</gene>
<dbReference type="AlphaFoldDB" id="A0A1I4I477"/>
<evidence type="ECO:0000313" key="2">
    <source>
        <dbReference type="Proteomes" id="UP000199550"/>
    </source>
</evidence>
<dbReference type="RefSeq" id="WP_090191080.1">
    <property type="nucleotide sequence ID" value="NZ_FOTF01000022.1"/>
</dbReference>
<dbReference type="OrthoDB" id="9796530at2"/>
<evidence type="ECO:0000313" key="1">
    <source>
        <dbReference type="EMBL" id="SFL48773.1"/>
    </source>
</evidence>
<dbReference type="EMBL" id="FOTF01000022">
    <property type="protein sequence ID" value="SFL48773.1"/>
    <property type="molecule type" value="Genomic_DNA"/>
</dbReference>
<proteinExistence type="predicted"/>
<accession>A0A1I4I477</accession>
<name>A0A1I4I477_9RHOB</name>
<organism evidence="1 2">
    <name type="scientific">Loktanella salsilacus</name>
    <dbReference type="NCBI Taxonomy" id="195913"/>
    <lineage>
        <taxon>Bacteria</taxon>
        <taxon>Pseudomonadati</taxon>
        <taxon>Pseudomonadota</taxon>
        <taxon>Alphaproteobacteria</taxon>
        <taxon>Rhodobacterales</taxon>
        <taxon>Roseobacteraceae</taxon>
        <taxon>Loktanella</taxon>
    </lineage>
</organism>
<sequence>MGAHFGVFVAVRCVWMGLRQWTLFCRRTPSRRTHALANGATPDDLDACNGHEVAGMSYHYHAGEAGGNAILSCLKAQAGCASEDPDAVCDASANARPPRR</sequence>
<keyword evidence="2" id="KW-1185">Reference proteome</keyword>
<evidence type="ECO:0008006" key="3">
    <source>
        <dbReference type="Google" id="ProtNLM"/>
    </source>
</evidence>